<gene>
    <name evidence="3" type="ORF">KFE25_011143</name>
</gene>
<evidence type="ECO:0000313" key="4">
    <source>
        <dbReference type="Proteomes" id="UP000751190"/>
    </source>
</evidence>
<dbReference type="GO" id="GO:0009507">
    <property type="term" value="C:chloroplast"/>
    <property type="evidence" value="ECO:0007669"/>
    <property type="project" value="GOC"/>
</dbReference>
<dbReference type="PROSITE" id="PS51286">
    <property type="entry name" value="RAP"/>
    <property type="match status" value="1"/>
</dbReference>
<dbReference type="GO" id="GO:1901259">
    <property type="term" value="P:chloroplast rRNA processing"/>
    <property type="evidence" value="ECO:0007669"/>
    <property type="project" value="TreeGrafter"/>
</dbReference>
<evidence type="ECO:0000259" key="2">
    <source>
        <dbReference type="PROSITE" id="PS51286"/>
    </source>
</evidence>
<feature type="region of interest" description="Disordered" evidence="1">
    <location>
        <begin position="165"/>
        <end position="191"/>
    </location>
</feature>
<comment type="caution">
    <text evidence="3">The sequence shown here is derived from an EMBL/GenBank/DDBJ whole genome shotgun (WGS) entry which is preliminary data.</text>
</comment>
<evidence type="ECO:0000256" key="1">
    <source>
        <dbReference type="SAM" id="MobiDB-lite"/>
    </source>
</evidence>
<dbReference type="InterPro" id="IPR013584">
    <property type="entry name" value="RAP"/>
</dbReference>
<feature type="region of interest" description="Disordered" evidence="1">
    <location>
        <begin position="763"/>
        <end position="783"/>
    </location>
</feature>
<dbReference type="Proteomes" id="UP000751190">
    <property type="component" value="Unassembled WGS sequence"/>
</dbReference>
<dbReference type="OrthoDB" id="385235at2759"/>
<feature type="region of interest" description="Disordered" evidence="1">
    <location>
        <begin position="617"/>
        <end position="682"/>
    </location>
</feature>
<keyword evidence="4" id="KW-1185">Reference proteome</keyword>
<dbReference type="GO" id="GO:0044528">
    <property type="term" value="P:regulation of mitochondrial mRNA stability"/>
    <property type="evidence" value="ECO:0007669"/>
    <property type="project" value="TreeGrafter"/>
</dbReference>
<feature type="region of interest" description="Disordered" evidence="1">
    <location>
        <begin position="218"/>
        <end position="243"/>
    </location>
</feature>
<feature type="compositionally biased region" description="Pro residues" evidence="1">
    <location>
        <begin position="1023"/>
        <end position="1038"/>
    </location>
</feature>
<protein>
    <recommendedName>
        <fullName evidence="2">RAP domain-containing protein</fullName>
    </recommendedName>
</protein>
<dbReference type="Pfam" id="PF08373">
    <property type="entry name" value="RAP"/>
    <property type="match status" value="1"/>
</dbReference>
<dbReference type="PANTHER" id="PTHR21228:SF40">
    <property type="entry name" value="LD45607P"/>
    <property type="match status" value="1"/>
</dbReference>
<organism evidence="3 4">
    <name type="scientific">Diacronema lutheri</name>
    <name type="common">Unicellular marine alga</name>
    <name type="synonym">Monochrysis lutheri</name>
    <dbReference type="NCBI Taxonomy" id="2081491"/>
    <lineage>
        <taxon>Eukaryota</taxon>
        <taxon>Haptista</taxon>
        <taxon>Haptophyta</taxon>
        <taxon>Pavlovophyceae</taxon>
        <taxon>Pavlovales</taxon>
        <taxon>Pavlovaceae</taxon>
        <taxon>Diacronema</taxon>
    </lineage>
</organism>
<dbReference type="GO" id="GO:0005759">
    <property type="term" value="C:mitochondrial matrix"/>
    <property type="evidence" value="ECO:0007669"/>
    <property type="project" value="TreeGrafter"/>
</dbReference>
<feature type="domain" description="RAP" evidence="2">
    <location>
        <begin position="1092"/>
        <end position="1154"/>
    </location>
</feature>
<name>A0A8J6C9M4_DIALT</name>
<dbReference type="PANTHER" id="PTHR21228">
    <property type="entry name" value="FAST LEU-RICH DOMAIN-CONTAINING"/>
    <property type="match status" value="1"/>
</dbReference>
<accession>A0A8J6C9M4</accession>
<proteinExistence type="predicted"/>
<dbReference type="InterPro" id="IPR050870">
    <property type="entry name" value="FAST_kinase"/>
</dbReference>
<dbReference type="AlphaFoldDB" id="A0A8J6C9M4"/>
<feature type="region of interest" description="Disordered" evidence="1">
    <location>
        <begin position="1168"/>
        <end position="1196"/>
    </location>
</feature>
<dbReference type="GO" id="GO:0000963">
    <property type="term" value="P:mitochondrial RNA processing"/>
    <property type="evidence" value="ECO:0007669"/>
    <property type="project" value="TreeGrafter"/>
</dbReference>
<feature type="region of interest" description="Disordered" evidence="1">
    <location>
        <begin position="1016"/>
        <end position="1052"/>
    </location>
</feature>
<dbReference type="GO" id="GO:0003723">
    <property type="term" value="F:RNA binding"/>
    <property type="evidence" value="ECO:0007669"/>
    <property type="project" value="TreeGrafter"/>
</dbReference>
<dbReference type="GO" id="GO:0035770">
    <property type="term" value="C:ribonucleoprotein granule"/>
    <property type="evidence" value="ECO:0007669"/>
    <property type="project" value="TreeGrafter"/>
</dbReference>
<sequence>MLRGWTGWVRMRPAPQLRVLCCRHRGAVPATATARALRSAALAAALAPAGTPRARPAPAPGSCILDAWSARAHAASPAELTATLVAISRTPAEQLAPFASDRAFAAFADEMAARVRAAARAERHGLDDECFSPRQLENGARALARLGLEVHVDWQRAAAVHAEPGSAAGARRGAANGDAAQQPTWSAAGAASSPVGARAAAALLDSIADEAARLLNAARAPAPSPAAPSAATPPPPAEARARSRWEARDVAGLAYAVVKASLPRARGAHAARDALLASISDVSDSVLPLCGCEDVANLAWAYGLGAPGATPLWRALGARLPAIAAQLQPCELAAVSSALARAQRAAAGAPPVGADALGALSIRAAKLAERMPLQELCLVTSAFAALEQSPGHAGRGARAGGGGGAFGGGGDLGGAAGGGAAAPCNGDAIEGTPNESALILALGRSACAHPPAELRRLPRAHLLAIVPALALRAPQLLGVLLGAIGARVLAQTVVELSAHDAAKLACACARARCAQPALFAELGDVLLPRLHELDGRDLSLVAWAWARHGEAAAGGSGGGGGGGGDGGGESKVLEGALAEALERRAPELSEHDAATAAWAFAQHLAAARRARDGAMAAAAAGGATHGRGGEAHGEEEEGVGTRAARASSAQPAAAHAATVDVRLDSAVDGGASDDTSDRTRDAAEARLQRAERTLLALARSIAEAAARDELSARSFKMVTDAFTTARMLAPGTELARALERAAGARARSLHPAADERVALAHAVSGPDSPDAPRPRYAPSDPVAAAAPRDCSVGELSMLSWSLARAGGRSPRAFAEVAAALRARLGGAGGGAASGGALAEPACLALVAWSFATARVRSGVLSGALARTAAQCARDGELGPRSLVALAWAFARLGPGNGGGSGGGGGSGAGGEQVAVRALFDAIAATALPRVSLLSCGEASTLLWAFAVRGHRREHDDFARALWARAAAEGADGWRAAERAVATQLAQAALSARLHSAHLPAGVAPLPQPPAGVARALRDAARAPAPPSPPAQPPSPSPTLPKRGARAHGSAWAPQRELSAALRAAGWAHDEELVVDGGDGLLVVDMGCAASRVALEFDGPTHWVIDEQSRTSHLDGPTRWKSTALRALGWRVLRLGHATWERSRSSERARAELVSALLASLRQAARHAAQRTRSAAAVRGNARARDAPAPRSRPFPS</sequence>
<feature type="compositionally biased region" description="Pro residues" evidence="1">
    <location>
        <begin position="222"/>
        <end position="237"/>
    </location>
</feature>
<evidence type="ECO:0000313" key="3">
    <source>
        <dbReference type="EMBL" id="KAG8463146.1"/>
    </source>
</evidence>
<reference evidence="3" key="1">
    <citation type="submission" date="2021-05" db="EMBL/GenBank/DDBJ databases">
        <title>The genome of the haptophyte Pavlova lutheri (Diacronema luteri, Pavlovales) - a model for lipid biosynthesis in eukaryotic algae.</title>
        <authorList>
            <person name="Hulatt C.J."/>
            <person name="Posewitz M.C."/>
        </authorList>
    </citation>
    <scope>NUCLEOTIDE SEQUENCE</scope>
    <source>
        <strain evidence="3">NIVA-4/92</strain>
    </source>
</reference>
<feature type="compositionally biased region" description="Low complexity" evidence="1">
    <location>
        <begin position="642"/>
        <end position="657"/>
    </location>
</feature>
<dbReference type="EMBL" id="JAGTXO010000017">
    <property type="protein sequence ID" value="KAG8463146.1"/>
    <property type="molecule type" value="Genomic_DNA"/>
</dbReference>